<keyword evidence="3" id="KW-1185">Reference proteome</keyword>
<feature type="compositionally biased region" description="Low complexity" evidence="1">
    <location>
        <begin position="1116"/>
        <end position="1133"/>
    </location>
</feature>
<dbReference type="VEuPathDB" id="TriTrypDB:TRSC58_00666"/>
<dbReference type="EMBL" id="AUPL01000666">
    <property type="protein sequence ID" value="ESL11579.1"/>
    <property type="molecule type" value="Genomic_DNA"/>
</dbReference>
<dbReference type="Proteomes" id="UP000031737">
    <property type="component" value="Unassembled WGS sequence"/>
</dbReference>
<dbReference type="AlphaFoldDB" id="A0A061J9N8"/>
<feature type="region of interest" description="Disordered" evidence="1">
    <location>
        <begin position="1095"/>
        <end position="1146"/>
    </location>
</feature>
<proteinExistence type="predicted"/>
<evidence type="ECO:0000313" key="3">
    <source>
        <dbReference type="Proteomes" id="UP000031737"/>
    </source>
</evidence>
<reference evidence="2 3" key="1">
    <citation type="submission" date="2013-07" db="EMBL/GenBank/DDBJ databases">
        <authorList>
            <person name="Stoco P.H."/>
            <person name="Wagner G."/>
            <person name="Gerber A."/>
            <person name="Zaha A."/>
            <person name="Thompson C."/>
            <person name="Bartholomeu D.C."/>
            <person name="Luckemeyer D.D."/>
            <person name="Bahia D."/>
            <person name="Loreto E."/>
            <person name="Prestes E.B."/>
            <person name="Lima F.M."/>
            <person name="Rodrigues-Luiz G."/>
            <person name="Vallejo G.A."/>
            <person name="Filho J.F."/>
            <person name="Monteiro K.M."/>
            <person name="Tyler K.M."/>
            <person name="de Almeida L.G."/>
            <person name="Ortiz M.F."/>
            <person name="Siervo M.A."/>
            <person name="de Moraes M.H."/>
            <person name="Cunha O.L."/>
            <person name="Mendonca-Neto R."/>
            <person name="Silva R."/>
            <person name="Teixeira S.M."/>
            <person name="Murta S.M."/>
            <person name="Sincero T.C."/>
            <person name="Mendes T.A."/>
            <person name="Urmenyi T.P."/>
            <person name="Silva V.G."/>
            <person name="da Rocha W.D."/>
            <person name="Andersson B."/>
            <person name="Romanha A.J."/>
            <person name="Steindel M."/>
            <person name="de Vasconcelos A.T."/>
            <person name="Grisard E.C."/>
        </authorList>
    </citation>
    <scope>NUCLEOTIDE SEQUENCE [LARGE SCALE GENOMIC DNA]</scope>
    <source>
        <strain evidence="2 3">SC58</strain>
    </source>
</reference>
<organism evidence="2 3">
    <name type="scientific">Trypanosoma rangeli SC58</name>
    <dbReference type="NCBI Taxonomy" id="429131"/>
    <lineage>
        <taxon>Eukaryota</taxon>
        <taxon>Discoba</taxon>
        <taxon>Euglenozoa</taxon>
        <taxon>Kinetoplastea</taxon>
        <taxon>Metakinetoplastina</taxon>
        <taxon>Trypanosomatida</taxon>
        <taxon>Trypanosomatidae</taxon>
        <taxon>Trypanosoma</taxon>
        <taxon>Herpetosoma</taxon>
    </lineage>
</organism>
<gene>
    <name evidence="2" type="ORF">TRSC58_00666</name>
</gene>
<protein>
    <submittedName>
        <fullName evidence="2">Uncharacterized protein</fullName>
    </submittedName>
</protein>
<evidence type="ECO:0000256" key="1">
    <source>
        <dbReference type="SAM" id="MobiDB-lite"/>
    </source>
</evidence>
<accession>A0A061J9N8</accession>
<dbReference type="OrthoDB" id="273712at2759"/>
<sequence>MYQTLESASLLIAGGAKVIGSSTDDMAIHAQLEGLPDVSRRLKEAALPVLLQNPDTTPPSVSSVAEAYQTLTETLSVVDAVSKATGMRVERMFPAALVVVLWSRLPRLQAHARRVFKEQQVRGHKKTVPVALVGGSPSLMRAFKSVRRVLALRTRELSDLLPPSVLVQVLVCMEQCGALSDDIIGPVGTELLRRHKTSAAPLNGPQHVATNHLLSAHFVATAVEAETAPFQGETALAFARLLGRLHMRNHFQLHRLMHTILLPQVVTTLSASVTDEHILFELTRCYSRYAVSGSAVTQLTALWLPHLFCMTLDQCSELLRIVGGGGSLTVGAEEDYFPLIEAILERASVLYHHAIQDSPNVVPPAAMVVSAASAEACALVSAGSAASFICALAAVNSPNWGEVYLLAATALERSFDGLLDADVVRVTKALLRRNSHVPYHPLHSRLAHRLLTDEAALTDAKMGGLSLLATALMLLPSSASPAASSSSPTPHSIQTAPVKPPAATNFPALDAARALAVFRRHGKALGLRSFVAGVCVSPLAQLPRRSQEGIIMHFTAIASALEVPWLVRGIVSLTSQIPQTVDPLSVQRWFSRFTAIDVARQLDAGQAALLLNILSRDDYSRECALAKQAILKRTSKLLLQDTVPLDTVTPLVTALQRSNVFFPHLYSRLCRVLLADVRRAPWRLLLPAFHVMADEFTRRPHGNGSVFRDVWEQLRTRLVEEAALSLEAEDVVLAFNGFAALDGRDRPVFSVLLHRLWAIYQSLVVSPEANDTAATRGSLLETPPPPTPAACMDNLLAGCTPSALAVLLTTLIYAGQEEVTNTFMPWVLLRTRPVVKDLYPIDVLHLMPALLSCFTAAKAIEEHANSGRTLWLCNPVNRTILHATYDGCRELFLHMYEDEATTRDANALRTQRAEWAPKVHVSVSRVPRYLFADLLIALCQCEVRDEAVATASAARLTRRSCELLPAAELVDLTMALCFHFPPPPLLPQEVIINDGAYITRGDKDDCGVKETEDTTCSFSHKGTEENDTAGATSSALAPHRRFLPPVLTALWGRVEELQSPHIDALVRCLRHYYGDKVDADFLDRLTQHKTMLAEVRTGRQRSQETATRDDSEKIVATAAPLTTDTAAAATEPASWSELTTEDLFLS</sequence>
<evidence type="ECO:0000313" key="2">
    <source>
        <dbReference type="EMBL" id="ESL11579.1"/>
    </source>
</evidence>
<name>A0A061J9N8_TRYRA</name>
<comment type="caution">
    <text evidence="2">The sequence shown here is derived from an EMBL/GenBank/DDBJ whole genome shotgun (WGS) entry which is preliminary data.</text>
</comment>